<dbReference type="PANTHER" id="PTHR19367">
    <property type="entry name" value="T-CELL RECEPTOR ALPHA CHAIN V REGION"/>
    <property type="match status" value="1"/>
</dbReference>
<accession>A0AAV3AAR3</accession>
<keyword evidence="5" id="KW-1279">T cell receptor</keyword>
<dbReference type="InterPro" id="IPR013106">
    <property type="entry name" value="Ig_V-set"/>
</dbReference>
<gene>
    <name evidence="7" type="ORF">GDO54_013625</name>
</gene>
<feature type="domain" description="Ig-like" evidence="6">
    <location>
        <begin position="1"/>
        <end position="80"/>
    </location>
</feature>
<dbReference type="PROSITE" id="PS50835">
    <property type="entry name" value="IG_LIKE"/>
    <property type="match status" value="1"/>
</dbReference>
<evidence type="ECO:0000313" key="7">
    <source>
        <dbReference type="EMBL" id="DBA22608.1"/>
    </source>
</evidence>
<dbReference type="GO" id="GO:0002250">
    <property type="term" value="P:adaptive immune response"/>
    <property type="evidence" value="ECO:0007669"/>
    <property type="project" value="UniProtKB-KW"/>
</dbReference>
<comment type="caution">
    <text evidence="7">The sequence shown here is derived from an EMBL/GenBank/DDBJ whole genome shotgun (WGS) entry which is preliminary data.</text>
</comment>
<evidence type="ECO:0000256" key="2">
    <source>
        <dbReference type="ARBA" id="ARBA00023130"/>
    </source>
</evidence>
<evidence type="ECO:0000256" key="3">
    <source>
        <dbReference type="ARBA" id="ARBA00023170"/>
    </source>
</evidence>
<dbReference type="GO" id="GO:0042101">
    <property type="term" value="C:T cell receptor complex"/>
    <property type="evidence" value="ECO:0007669"/>
    <property type="project" value="UniProtKB-KW"/>
</dbReference>
<dbReference type="InterPro" id="IPR036179">
    <property type="entry name" value="Ig-like_dom_sf"/>
</dbReference>
<keyword evidence="5" id="KW-0391">Immunity</keyword>
<dbReference type="Proteomes" id="UP001181693">
    <property type="component" value="Unassembled WGS sequence"/>
</dbReference>
<evidence type="ECO:0000256" key="4">
    <source>
        <dbReference type="ARBA" id="ARBA00023319"/>
    </source>
</evidence>
<keyword evidence="2" id="KW-1064">Adaptive immunity</keyword>
<sequence length="114" mass="13626">MFWYVHKPGQTIKMMLQEFTKKEDIEEEYNGRLFYNIDRTNKKFPLNITNVRVSDTGTYYCVSSDTLCDVHEQDVQKSFSEKIYRMYKMITPKAMLRLVMKLLFPHGTKLLPTQ</sequence>
<keyword evidence="4" id="KW-0393">Immunoglobulin domain</keyword>
<reference evidence="7" key="1">
    <citation type="thesis" date="2020" institute="ProQuest LLC" country="789 East Eisenhower Parkway, Ann Arbor, MI, USA">
        <title>Comparative Genomics and Chromosome Evolution.</title>
        <authorList>
            <person name="Mudd A.B."/>
        </authorList>
    </citation>
    <scope>NUCLEOTIDE SEQUENCE</scope>
    <source>
        <strain evidence="7">1538</strain>
        <tissue evidence="7">Blood</tissue>
    </source>
</reference>
<keyword evidence="3" id="KW-0675">Receptor</keyword>
<keyword evidence="8" id="KW-1185">Reference proteome</keyword>
<dbReference type="AlphaFoldDB" id="A0AAV3AAR3"/>
<evidence type="ECO:0000259" key="6">
    <source>
        <dbReference type="PROSITE" id="PS50835"/>
    </source>
</evidence>
<dbReference type="EMBL" id="DYDO01000006">
    <property type="protein sequence ID" value="DBA22608.1"/>
    <property type="molecule type" value="Genomic_DNA"/>
</dbReference>
<dbReference type="InterPro" id="IPR051287">
    <property type="entry name" value="TCR_variable_region"/>
</dbReference>
<dbReference type="PANTHER" id="PTHR19367:SF18">
    <property type="entry name" value="T CELL RECEPTOR ALPHA VARIABLE 16"/>
    <property type="match status" value="1"/>
</dbReference>
<proteinExistence type="predicted"/>
<evidence type="ECO:0000256" key="5">
    <source>
        <dbReference type="ARBA" id="ARBA00043266"/>
    </source>
</evidence>
<dbReference type="InterPro" id="IPR007110">
    <property type="entry name" value="Ig-like_dom"/>
</dbReference>
<keyword evidence="1" id="KW-0732">Signal</keyword>
<evidence type="ECO:0000313" key="8">
    <source>
        <dbReference type="Proteomes" id="UP001181693"/>
    </source>
</evidence>
<organism evidence="7 8">
    <name type="scientific">Pyxicephalus adspersus</name>
    <name type="common">African bullfrog</name>
    <dbReference type="NCBI Taxonomy" id="30357"/>
    <lineage>
        <taxon>Eukaryota</taxon>
        <taxon>Metazoa</taxon>
        <taxon>Chordata</taxon>
        <taxon>Craniata</taxon>
        <taxon>Vertebrata</taxon>
        <taxon>Euteleostomi</taxon>
        <taxon>Amphibia</taxon>
        <taxon>Batrachia</taxon>
        <taxon>Anura</taxon>
        <taxon>Neobatrachia</taxon>
        <taxon>Ranoidea</taxon>
        <taxon>Pyxicephalidae</taxon>
        <taxon>Pyxicephalinae</taxon>
        <taxon>Pyxicephalus</taxon>
    </lineage>
</organism>
<name>A0AAV3AAR3_PYXAD</name>
<dbReference type="CDD" id="cd00099">
    <property type="entry name" value="IgV"/>
    <property type="match status" value="1"/>
</dbReference>
<dbReference type="InterPro" id="IPR013783">
    <property type="entry name" value="Ig-like_fold"/>
</dbReference>
<protein>
    <recommendedName>
        <fullName evidence="6">Ig-like domain-containing protein</fullName>
    </recommendedName>
</protein>
<dbReference type="SUPFAM" id="SSF48726">
    <property type="entry name" value="Immunoglobulin"/>
    <property type="match status" value="1"/>
</dbReference>
<evidence type="ECO:0000256" key="1">
    <source>
        <dbReference type="ARBA" id="ARBA00022729"/>
    </source>
</evidence>
<dbReference type="Pfam" id="PF07686">
    <property type="entry name" value="V-set"/>
    <property type="match status" value="1"/>
</dbReference>
<dbReference type="Gene3D" id="2.60.40.10">
    <property type="entry name" value="Immunoglobulins"/>
    <property type="match status" value="1"/>
</dbReference>